<accession>D6ZD27</accession>
<evidence type="ECO:0000256" key="3">
    <source>
        <dbReference type="ARBA" id="ARBA00022692"/>
    </source>
</evidence>
<gene>
    <name evidence="9" type="ordered locus">Srot_2782</name>
</gene>
<name>D6ZD27_SEGRD</name>
<evidence type="ECO:0000256" key="5">
    <source>
        <dbReference type="ARBA" id="ARBA00023136"/>
    </source>
</evidence>
<feature type="transmembrane region" description="Helical" evidence="7">
    <location>
        <begin position="78"/>
        <end position="96"/>
    </location>
</feature>
<dbReference type="eggNOG" id="COG0697">
    <property type="taxonomic scope" value="Bacteria"/>
</dbReference>
<dbReference type="AlphaFoldDB" id="D6ZD27"/>
<sequence>MFMKSRREAQFAGLPLAVGAAVCFGVSGPLAKTLTQAGWSTGGIVLTRLAVAAVAAAVVAQWFEPDWARGVWRHKRGVALYGLISMAVSPFCFFSAAQHMSVGIALMLEYLSPVVVIGWLWVSARVRPSATVLTGAAVALVGALAVLGVFSGASIDGAGVFWGLAAASANAAYFILGHRFSDRVAPTALAAGGLLFGAVVMGVFVALGFAPAVKGSESVTMAGGQTGALVPLLALGFMTGLAYPFGVAAISRLRPTVASILGLLEIPVAVLMAWLLLGECLNVFQGVGAVVLLAGVVLTQRQSSPTPHSPVPQDVPQENLWQASPIGQAEQLVELPTNDSGSSPAGHEPPLLRSSDHEGASEQDFPSAAR</sequence>
<dbReference type="InterPro" id="IPR000620">
    <property type="entry name" value="EamA_dom"/>
</dbReference>
<evidence type="ECO:0000256" key="4">
    <source>
        <dbReference type="ARBA" id="ARBA00022989"/>
    </source>
</evidence>
<dbReference type="STRING" id="640132.Srot_2782"/>
<evidence type="ECO:0000256" key="2">
    <source>
        <dbReference type="ARBA" id="ARBA00007362"/>
    </source>
</evidence>
<dbReference type="PANTHER" id="PTHR32322">
    <property type="entry name" value="INNER MEMBRANE TRANSPORTER"/>
    <property type="match status" value="1"/>
</dbReference>
<dbReference type="GO" id="GO:0016020">
    <property type="term" value="C:membrane"/>
    <property type="evidence" value="ECO:0007669"/>
    <property type="project" value="UniProtKB-SubCell"/>
</dbReference>
<evidence type="ECO:0000256" key="6">
    <source>
        <dbReference type="SAM" id="MobiDB-lite"/>
    </source>
</evidence>
<dbReference type="Proteomes" id="UP000002247">
    <property type="component" value="Chromosome"/>
</dbReference>
<feature type="transmembrane region" description="Helical" evidence="7">
    <location>
        <begin position="283"/>
        <end position="299"/>
    </location>
</feature>
<comment type="subcellular location">
    <subcellularLocation>
        <location evidence="1">Membrane</location>
        <topology evidence="1">Multi-pass membrane protein</topology>
    </subcellularLocation>
</comment>
<keyword evidence="10" id="KW-1185">Reference proteome</keyword>
<evidence type="ECO:0000256" key="1">
    <source>
        <dbReference type="ARBA" id="ARBA00004141"/>
    </source>
</evidence>
<evidence type="ECO:0000259" key="8">
    <source>
        <dbReference type="Pfam" id="PF00892"/>
    </source>
</evidence>
<proteinExistence type="inferred from homology"/>
<keyword evidence="3 7" id="KW-0812">Transmembrane</keyword>
<protein>
    <recommendedName>
        <fullName evidence="8">EamA domain-containing protein</fullName>
    </recommendedName>
</protein>
<dbReference type="HOGENOM" id="CLU_033863_1_0_11"/>
<dbReference type="InterPro" id="IPR037185">
    <property type="entry name" value="EmrE-like"/>
</dbReference>
<evidence type="ECO:0000256" key="7">
    <source>
        <dbReference type="SAM" id="Phobius"/>
    </source>
</evidence>
<comment type="similarity">
    <text evidence="2">Belongs to the EamA transporter family.</text>
</comment>
<dbReference type="KEGG" id="srt:Srot_2782"/>
<dbReference type="Pfam" id="PF00892">
    <property type="entry name" value="EamA"/>
    <property type="match status" value="2"/>
</dbReference>
<evidence type="ECO:0000313" key="10">
    <source>
        <dbReference type="Proteomes" id="UP000002247"/>
    </source>
</evidence>
<feature type="transmembrane region" description="Helical" evidence="7">
    <location>
        <begin position="188"/>
        <end position="209"/>
    </location>
</feature>
<dbReference type="SUPFAM" id="SSF103481">
    <property type="entry name" value="Multidrug resistance efflux transporter EmrE"/>
    <property type="match status" value="2"/>
</dbReference>
<feature type="domain" description="EamA" evidence="8">
    <location>
        <begin position="158"/>
        <end position="299"/>
    </location>
</feature>
<feature type="transmembrane region" description="Helical" evidence="7">
    <location>
        <begin position="102"/>
        <end position="122"/>
    </location>
</feature>
<keyword evidence="5 7" id="KW-0472">Membrane</keyword>
<feature type="transmembrane region" description="Helical" evidence="7">
    <location>
        <begin position="159"/>
        <end position="176"/>
    </location>
</feature>
<reference evidence="9 10" key="1">
    <citation type="journal article" date="2010" name="Stand. Genomic Sci.">
        <title>Complete genome sequence of Segniliparus rotundus type strain (CDC 1076).</title>
        <authorList>
            <person name="Sikorski J."/>
            <person name="Lapidus A."/>
            <person name="Copeland A."/>
            <person name="Misra M."/>
            <person name="Glavina Del Rio T."/>
            <person name="Nolan M."/>
            <person name="Lucas S."/>
            <person name="Chen F."/>
            <person name="Tice H."/>
            <person name="Cheng J.F."/>
            <person name="Jando M."/>
            <person name="Schneider S."/>
            <person name="Bruce D."/>
            <person name="Goodwin L."/>
            <person name="Pitluck S."/>
            <person name="Liolios K."/>
            <person name="Mikhailova N."/>
            <person name="Pati A."/>
            <person name="Ivanova N."/>
            <person name="Mavromatis K."/>
            <person name="Chen A."/>
            <person name="Palaniappan K."/>
            <person name="Chertkov O."/>
            <person name="Land M."/>
            <person name="Hauser L."/>
            <person name="Chang Y.J."/>
            <person name="Jeffries C.D."/>
            <person name="Brettin T."/>
            <person name="Detter J.C."/>
            <person name="Han C."/>
            <person name="Rohde M."/>
            <person name="Goker M."/>
            <person name="Bristow J."/>
            <person name="Eisen J.A."/>
            <person name="Markowitz V."/>
            <person name="Hugenholtz P."/>
            <person name="Kyrpides N.C."/>
            <person name="Klenk H.P."/>
        </authorList>
    </citation>
    <scope>NUCLEOTIDE SEQUENCE [LARGE SCALE GENOMIC DNA]</scope>
    <source>
        <strain evidence="10">ATCC BAA-972 / CDC 1076 / CIP 108378 / DSM 44985 / JCM 13578</strain>
    </source>
</reference>
<feature type="transmembrane region" description="Helical" evidence="7">
    <location>
        <begin position="41"/>
        <end position="63"/>
    </location>
</feature>
<feature type="domain" description="EamA" evidence="8">
    <location>
        <begin position="13"/>
        <end position="147"/>
    </location>
</feature>
<organism evidence="9 10">
    <name type="scientific">Segniliparus rotundus (strain ATCC BAA-972 / CDC 1076 / CIP 108378 / DSM 44985 / JCM 13578)</name>
    <dbReference type="NCBI Taxonomy" id="640132"/>
    <lineage>
        <taxon>Bacteria</taxon>
        <taxon>Bacillati</taxon>
        <taxon>Actinomycetota</taxon>
        <taxon>Actinomycetes</taxon>
        <taxon>Mycobacteriales</taxon>
        <taxon>Segniliparaceae</taxon>
        <taxon>Segniliparus</taxon>
    </lineage>
</organism>
<keyword evidence="4 7" id="KW-1133">Transmembrane helix</keyword>
<evidence type="ECO:0000313" key="9">
    <source>
        <dbReference type="EMBL" id="ADG99214.1"/>
    </source>
</evidence>
<feature type="transmembrane region" description="Helical" evidence="7">
    <location>
        <begin position="257"/>
        <end position="277"/>
    </location>
</feature>
<dbReference type="PANTHER" id="PTHR32322:SF2">
    <property type="entry name" value="EAMA DOMAIN-CONTAINING PROTEIN"/>
    <property type="match status" value="1"/>
</dbReference>
<feature type="region of interest" description="Disordered" evidence="6">
    <location>
        <begin position="332"/>
        <end position="370"/>
    </location>
</feature>
<feature type="transmembrane region" description="Helical" evidence="7">
    <location>
        <begin position="129"/>
        <end position="153"/>
    </location>
</feature>
<dbReference type="EMBL" id="CP001958">
    <property type="protein sequence ID" value="ADG99214.1"/>
    <property type="molecule type" value="Genomic_DNA"/>
</dbReference>
<feature type="transmembrane region" description="Helical" evidence="7">
    <location>
        <begin position="229"/>
        <end position="250"/>
    </location>
</feature>
<dbReference type="InterPro" id="IPR050638">
    <property type="entry name" value="AA-Vitamin_Transporters"/>
</dbReference>